<dbReference type="Proteomes" id="UP000467840">
    <property type="component" value="Chromosome 18"/>
</dbReference>
<dbReference type="EMBL" id="JAAGAX010000012">
    <property type="protein sequence ID" value="KAF2297360.1"/>
    <property type="molecule type" value="Genomic_DNA"/>
</dbReference>
<dbReference type="GO" id="GO:0004867">
    <property type="term" value="F:serine-type endopeptidase inhibitor activity"/>
    <property type="evidence" value="ECO:0007669"/>
    <property type="project" value="InterPro"/>
</dbReference>
<dbReference type="AlphaFoldDB" id="A0A6A6L7G5"/>
<organism evidence="2 3">
    <name type="scientific">Hevea brasiliensis</name>
    <name type="common">Para rubber tree</name>
    <name type="synonym">Siphonia brasiliensis</name>
    <dbReference type="NCBI Taxonomy" id="3981"/>
    <lineage>
        <taxon>Eukaryota</taxon>
        <taxon>Viridiplantae</taxon>
        <taxon>Streptophyta</taxon>
        <taxon>Embryophyta</taxon>
        <taxon>Tracheophyta</taxon>
        <taxon>Spermatophyta</taxon>
        <taxon>Magnoliopsida</taxon>
        <taxon>eudicotyledons</taxon>
        <taxon>Gunneridae</taxon>
        <taxon>Pentapetalae</taxon>
        <taxon>rosids</taxon>
        <taxon>fabids</taxon>
        <taxon>Malpighiales</taxon>
        <taxon>Euphorbiaceae</taxon>
        <taxon>Crotonoideae</taxon>
        <taxon>Micrandreae</taxon>
        <taxon>Hevea</taxon>
    </lineage>
</organism>
<name>A0A6A6L7G5_HEVBR</name>
<proteinExistence type="predicted"/>
<keyword evidence="3" id="KW-1185">Reference proteome</keyword>
<sequence>MGGFRAGVILLLFLYGTISLGIIPGSGRAIACPLYCLDVDYMTCQSSGDKKLSPGATAAWLPRTAPFTFLMVLHFIVSLDES</sequence>
<dbReference type="InterPro" id="IPR003465">
    <property type="entry name" value="Prot_inh_I20"/>
</dbReference>
<protein>
    <submittedName>
        <fullName evidence="2">Uncharacterized protein</fullName>
    </submittedName>
</protein>
<dbReference type="Pfam" id="PF02428">
    <property type="entry name" value="Prot_inhib_II"/>
    <property type="match status" value="1"/>
</dbReference>
<dbReference type="SUPFAM" id="SSF100897">
    <property type="entry name" value="Plant proteinase inhibitors"/>
    <property type="match status" value="1"/>
</dbReference>
<gene>
    <name evidence="2" type="ORF">GH714_021895</name>
</gene>
<evidence type="ECO:0000313" key="2">
    <source>
        <dbReference type="EMBL" id="KAF2297360.1"/>
    </source>
</evidence>
<reference evidence="2 3" key="1">
    <citation type="journal article" date="2020" name="Mol. Plant">
        <title>The Chromosome-Based Rubber Tree Genome Provides New Insights into Spurge Genome Evolution and Rubber Biosynthesis.</title>
        <authorList>
            <person name="Liu J."/>
            <person name="Shi C."/>
            <person name="Shi C.C."/>
            <person name="Li W."/>
            <person name="Zhang Q.J."/>
            <person name="Zhang Y."/>
            <person name="Li K."/>
            <person name="Lu H.F."/>
            <person name="Shi C."/>
            <person name="Zhu S.T."/>
            <person name="Xiao Z.Y."/>
            <person name="Nan H."/>
            <person name="Yue Y."/>
            <person name="Zhu X.G."/>
            <person name="Wu Y."/>
            <person name="Hong X.N."/>
            <person name="Fan G.Y."/>
            <person name="Tong Y."/>
            <person name="Zhang D."/>
            <person name="Mao C.L."/>
            <person name="Liu Y.L."/>
            <person name="Hao S.J."/>
            <person name="Liu W.Q."/>
            <person name="Lv M.Q."/>
            <person name="Zhang H.B."/>
            <person name="Liu Y."/>
            <person name="Hu-Tang G.R."/>
            <person name="Wang J.P."/>
            <person name="Wang J.H."/>
            <person name="Sun Y.H."/>
            <person name="Ni S.B."/>
            <person name="Chen W.B."/>
            <person name="Zhang X.C."/>
            <person name="Jiao Y.N."/>
            <person name="Eichler E.E."/>
            <person name="Li G.H."/>
            <person name="Liu X."/>
            <person name="Gao L.Z."/>
        </authorList>
    </citation>
    <scope>NUCLEOTIDE SEQUENCE [LARGE SCALE GENOMIC DNA]</scope>
    <source>
        <strain evidence="3">cv. GT1</strain>
        <tissue evidence="2">Leaf</tissue>
    </source>
</reference>
<keyword evidence="1" id="KW-0732">Signal</keyword>
<comment type="caution">
    <text evidence="2">The sequence shown here is derived from an EMBL/GenBank/DDBJ whole genome shotgun (WGS) entry which is preliminary data.</text>
</comment>
<feature type="signal peptide" evidence="1">
    <location>
        <begin position="1"/>
        <end position="19"/>
    </location>
</feature>
<feature type="chain" id="PRO_5025352756" evidence="1">
    <location>
        <begin position="20"/>
        <end position="82"/>
    </location>
</feature>
<evidence type="ECO:0000256" key="1">
    <source>
        <dbReference type="SAM" id="SignalP"/>
    </source>
</evidence>
<evidence type="ECO:0000313" key="3">
    <source>
        <dbReference type="Proteomes" id="UP000467840"/>
    </source>
</evidence>
<accession>A0A6A6L7G5</accession>